<dbReference type="EMBL" id="GBXM01077632">
    <property type="protein sequence ID" value="JAH30945.1"/>
    <property type="molecule type" value="Transcribed_RNA"/>
</dbReference>
<dbReference type="EMBL" id="GBXM01082696">
    <property type="protein sequence ID" value="JAH25881.1"/>
    <property type="molecule type" value="Transcribed_RNA"/>
</dbReference>
<dbReference type="EMBL" id="GBXM01070951">
    <property type="protein sequence ID" value="JAH37626.1"/>
    <property type="molecule type" value="Transcribed_RNA"/>
</dbReference>
<feature type="region of interest" description="Disordered" evidence="1">
    <location>
        <begin position="1"/>
        <end position="21"/>
    </location>
</feature>
<evidence type="ECO:0000256" key="1">
    <source>
        <dbReference type="SAM" id="MobiDB-lite"/>
    </source>
</evidence>
<name>A0A0E9RRD9_ANGAN</name>
<dbReference type="AlphaFoldDB" id="A0A0E9RRD9"/>
<sequence length="21" mass="2124">MFVPSTVAATSSRRNPCSGGV</sequence>
<protein>
    <submittedName>
        <fullName evidence="2">Uncharacterized protein</fullName>
    </submittedName>
</protein>
<accession>A0A0E9RRD9</accession>
<reference evidence="2" key="1">
    <citation type="submission" date="2014-11" db="EMBL/GenBank/DDBJ databases">
        <authorList>
            <person name="Amaro Gonzalez C."/>
        </authorList>
    </citation>
    <scope>NUCLEOTIDE SEQUENCE</scope>
</reference>
<evidence type="ECO:0000313" key="2">
    <source>
        <dbReference type="EMBL" id="JAH30945.1"/>
    </source>
</evidence>
<reference evidence="2" key="2">
    <citation type="journal article" date="2015" name="Fish Shellfish Immunol.">
        <title>Early steps in the European eel (Anguilla anguilla)-Vibrio vulnificus interaction in the gills: Role of the RtxA13 toxin.</title>
        <authorList>
            <person name="Callol A."/>
            <person name="Pajuelo D."/>
            <person name="Ebbesson L."/>
            <person name="Teles M."/>
            <person name="MacKenzie S."/>
            <person name="Amaro C."/>
        </authorList>
    </citation>
    <scope>NUCLEOTIDE SEQUENCE</scope>
</reference>
<proteinExistence type="predicted"/>
<organism evidence="2">
    <name type="scientific">Anguilla anguilla</name>
    <name type="common">European freshwater eel</name>
    <name type="synonym">Muraena anguilla</name>
    <dbReference type="NCBI Taxonomy" id="7936"/>
    <lineage>
        <taxon>Eukaryota</taxon>
        <taxon>Metazoa</taxon>
        <taxon>Chordata</taxon>
        <taxon>Craniata</taxon>
        <taxon>Vertebrata</taxon>
        <taxon>Euteleostomi</taxon>
        <taxon>Actinopterygii</taxon>
        <taxon>Neopterygii</taxon>
        <taxon>Teleostei</taxon>
        <taxon>Anguilliformes</taxon>
        <taxon>Anguillidae</taxon>
        <taxon>Anguilla</taxon>
    </lineage>
</organism>